<dbReference type="CDD" id="cd06587">
    <property type="entry name" value="VOC"/>
    <property type="match status" value="1"/>
</dbReference>
<dbReference type="InterPro" id="IPR029068">
    <property type="entry name" value="Glyas_Bleomycin-R_OHBP_Dase"/>
</dbReference>
<evidence type="ECO:0000313" key="3">
    <source>
        <dbReference type="Proteomes" id="UP001183202"/>
    </source>
</evidence>
<dbReference type="InterPro" id="IPR041581">
    <property type="entry name" value="Glyoxalase_6"/>
</dbReference>
<dbReference type="RefSeq" id="WP_311555713.1">
    <property type="nucleotide sequence ID" value="NZ_JAVREJ010000004.1"/>
</dbReference>
<dbReference type="PANTHER" id="PTHR35908">
    <property type="entry name" value="HYPOTHETICAL FUSION PROTEIN"/>
    <property type="match status" value="1"/>
</dbReference>
<dbReference type="Proteomes" id="UP001183202">
    <property type="component" value="Unassembled WGS sequence"/>
</dbReference>
<dbReference type="EMBL" id="JAVREJ010000004">
    <property type="protein sequence ID" value="MDT0349702.1"/>
    <property type="molecule type" value="Genomic_DNA"/>
</dbReference>
<sequence>MAPAAYKDLCLDAVDPLRLATFWSAVLGLELADTGDGDAVLRGHTPQHSVWINRVPEPKTVKNRMHLDVHAASVQELLDLGATIVDEQPRWTVMADPEGGEFCAFVREEPPAYRLYEVVLDAADHRAVGRWWADLLGGRCIDEGKDFVSIADVPGAPFEYLDVGTVPEPKTAKNRVHLDVVGDTAEIVARGATLLGEFPRWNVLADVEGNEFCVFPPS</sequence>
<dbReference type="Pfam" id="PF18029">
    <property type="entry name" value="Glyoxalase_6"/>
    <property type="match status" value="2"/>
</dbReference>
<organism evidence="2 3">
    <name type="scientific">Pseudonocardia charpentierae</name>
    <dbReference type="NCBI Taxonomy" id="3075545"/>
    <lineage>
        <taxon>Bacteria</taxon>
        <taxon>Bacillati</taxon>
        <taxon>Actinomycetota</taxon>
        <taxon>Actinomycetes</taxon>
        <taxon>Pseudonocardiales</taxon>
        <taxon>Pseudonocardiaceae</taxon>
        <taxon>Pseudonocardia</taxon>
    </lineage>
</organism>
<comment type="caution">
    <text evidence="2">The sequence shown here is derived from an EMBL/GenBank/DDBJ whole genome shotgun (WGS) entry which is preliminary data.</text>
</comment>
<keyword evidence="3" id="KW-1185">Reference proteome</keyword>
<reference evidence="3" key="1">
    <citation type="submission" date="2023-07" db="EMBL/GenBank/DDBJ databases">
        <title>30 novel species of actinomycetes from the DSMZ collection.</title>
        <authorList>
            <person name="Nouioui I."/>
        </authorList>
    </citation>
    <scope>NUCLEOTIDE SEQUENCE [LARGE SCALE GENOMIC DNA]</scope>
    <source>
        <strain evidence="3">DSM 45834</strain>
    </source>
</reference>
<gene>
    <name evidence="2" type="ORF">RM445_09230</name>
</gene>
<evidence type="ECO:0000259" key="1">
    <source>
        <dbReference type="Pfam" id="PF18029"/>
    </source>
</evidence>
<dbReference type="SUPFAM" id="SSF54593">
    <property type="entry name" value="Glyoxalase/Bleomycin resistance protein/Dihydroxybiphenyl dioxygenase"/>
    <property type="match status" value="2"/>
</dbReference>
<proteinExistence type="predicted"/>
<accession>A0ABU2N6Y7</accession>
<evidence type="ECO:0000313" key="2">
    <source>
        <dbReference type="EMBL" id="MDT0349702.1"/>
    </source>
</evidence>
<feature type="domain" description="Glyoxalase-like" evidence="1">
    <location>
        <begin position="117"/>
        <end position="215"/>
    </location>
</feature>
<name>A0ABU2N6Y7_9PSEU</name>
<feature type="domain" description="Glyoxalase-like" evidence="1">
    <location>
        <begin position="9"/>
        <end position="104"/>
    </location>
</feature>
<dbReference type="PANTHER" id="PTHR35908:SF1">
    <property type="entry name" value="CONSERVED PROTEIN"/>
    <property type="match status" value="1"/>
</dbReference>
<protein>
    <submittedName>
        <fullName evidence="2">VOC family protein</fullName>
    </submittedName>
</protein>
<dbReference type="Gene3D" id="3.10.180.10">
    <property type="entry name" value="2,3-Dihydroxybiphenyl 1,2-Dioxygenase, domain 1"/>
    <property type="match status" value="2"/>
</dbReference>